<dbReference type="InterPro" id="IPR003448">
    <property type="entry name" value="Mopterin_biosynth_MoaE"/>
</dbReference>
<dbReference type="Proteomes" id="UP000826725">
    <property type="component" value="Chromosome"/>
</dbReference>
<dbReference type="RefSeq" id="WP_407929113.1">
    <property type="nucleotide sequence ID" value="NZ_AP024086.1"/>
</dbReference>
<gene>
    <name evidence="1" type="ORF">DGMP_05620</name>
</gene>
<keyword evidence="2" id="KW-1185">Reference proteome</keyword>
<proteinExistence type="predicted"/>
<sequence>MDLNKTLKELKSRPDFTDNVGMILIHNGTVRNWSRKNRAKVSALKVTPDSEKIETLRQEYLQSEGIFDIIIKAYSGTFQPGDDLLYIIVAGDIRENIKPVLAELLDRVKAEAITKQEIILNP</sequence>
<dbReference type="GO" id="GO:0006777">
    <property type="term" value="P:Mo-molybdopterin cofactor biosynthetic process"/>
    <property type="evidence" value="ECO:0007669"/>
    <property type="project" value="InterPro"/>
</dbReference>
<protein>
    <submittedName>
        <fullName evidence="1">Uncharacterized protein</fullName>
    </submittedName>
</protein>
<name>A0A8D5JGB5_9BACT</name>
<dbReference type="EMBL" id="AP024086">
    <property type="protein sequence ID" value="BCL59869.1"/>
    <property type="molecule type" value="Genomic_DNA"/>
</dbReference>
<accession>A0A8D5JGB5</accession>
<organism evidence="1 2">
    <name type="scientific">Desulfomarina profundi</name>
    <dbReference type="NCBI Taxonomy" id="2772557"/>
    <lineage>
        <taxon>Bacteria</taxon>
        <taxon>Pseudomonadati</taxon>
        <taxon>Thermodesulfobacteriota</taxon>
        <taxon>Desulfobulbia</taxon>
        <taxon>Desulfobulbales</taxon>
        <taxon>Desulfobulbaceae</taxon>
        <taxon>Desulfomarina</taxon>
    </lineage>
</organism>
<evidence type="ECO:0000313" key="1">
    <source>
        <dbReference type="EMBL" id="BCL59869.1"/>
    </source>
</evidence>
<dbReference type="KEGG" id="dbk:DGMP_05620"/>
<dbReference type="AlphaFoldDB" id="A0A8D5JGB5"/>
<evidence type="ECO:0000313" key="2">
    <source>
        <dbReference type="Proteomes" id="UP000826725"/>
    </source>
</evidence>
<reference evidence="1" key="1">
    <citation type="submission" date="2020-09" db="EMBL/GenBank/DDBJ databases">
        <title>Desulfogranum mesoprofundum gen. nov., sp. nov., a novel mesophilic, sulfate-reducing chemolithoautotroph isolated from a deep-sea hydrothermal vent chimney in the Suiyo Seamount.</title>
        <authorList>
            <person name="Hashimoto Y."/>
            <person name="Nakagawa S."/>
        </authorList>
    </citation>
    <scope>NUCLEOTIDE SEQUENCE</scope>
    <source>
        <strain evidence="1">KT2</strain>
    </source>
</reference>
<dbReference type="Pfam" id="PF02391">
    <property type="entry name" value="MoaE"/>
    <property type="match status" value="1"/>
</dbReference>